<keyword evidence="6" id="KW-0342">GTP-binding</keyword>
<keyword evidence="4" id="KW-0547">Nucleotide-binding</keyword>
<keyword evidence="10" id="KW-1185">Reference proteome</keyword>
<dbReference type="OrthoDB" id="9788394at2"/>
<dbReference type="PANTHER" id="PTHR19136">
    <property type="entry name" value="MOLYBDENUM COFACTOR GUANYLYLTRANSFERASE"/>
    <property type="match status" value="1"/>
</dbReference>
<dbReference type="Gene3D" id="3.90.550.10">
    <property type="entry name" value="Spore Coat Polysaccharide Biosynthesis Protein SpsA, Chain A"/>
    <property type="match status" value="1"/>
</dbReference>
<proteinExistence type="predicted"/>
<dbReference type="GO" id="GO:0016779">
    <property type="term" value="F:nucleotidyltransferase activity"/>
    <property type="evidence" value="ECO:0007669"/>
    <property type="project" value="TreeGrafter"/>
</dbReference>
<evidence type="ECO:0000256" key="2">
    <source>
        <dbReference type="ARBA" id="ARBA00022679"/>
    </source>
</evidence>
<keyword evidence="7" id="KW-0501">Molybdenum cofactor biosynthesis</keyword>
<dbReference type="GO" id="GO:0046872">
    <property type="term" value="F:metal ion binding"/>
    <property type="evidence" value="ECO:0007669"/>
    <property type="project" value="UniProtKB-KW"/>
</dbReference>
<dbReference type="EMBL" id="VBSN01000031">
    <property type="protein sequence ID" value="KAA6439791.1"/>
    <property type="molecule type" value="Genomic_DNA"/>
</dbReference>
<dbReference type="GO" id="GO:0005525">
    <property type="term" value="F:GTP binding"/>
    <property type="evidence" value="ECO:0007669"/>
    <property type="project" value="UniProtKB-KW"/>
</dbReference>
<dbReference type="InterPro" id="IPR029044">
    <property type="entry name" value="Nucleotide-diphossugar_trans"/>
</dbReference>
<evidence type="ECO:0000256" key="5">
    <source>
        <dbReference type="ARBA" id="ARBA00022842"/>
    </source>
</evidence>
<evidence type="ECO:0000256" key="4">
    <source>
        <dbReference type="ARBA" id="ARBA00022741"/>
    </source>
</evidence>
<dbReference type="GO" id="GO:0006777">
    <property type="term" value="P:Mo-molybdopterin cofactor biosynthetic process"/>
    <property type="evidence" value="ECO:0007669"/>
    <property type="project" value="UniProtKB-KW"/>
</dbReference>
<evidence type="ECO:0000256" key="1">
    <source>
        <dbReference type="ARBA" id="ARBA00022490"/>
    </source>
</evidence>
<evidence type="ECO:0000313" key="10">
    <source>
        <dbReference type="Proteomes" id="UP000323994"/>
    </source>
</evidence>
<dbReference type="SUPFAM" id="SSF53448">
    <property type="entry name" value="Nucleotide-diphospho-sugar transferases"/>
    <property type="match status" value="1"/>
</dbReference>
<evidence type="ECO:0000259" key="8">
    <source>
        <dbReference type="Pfam" id="PF12804"/>
    </source>
</evidence>
<evidence type="ECO:0000256" key="6">
    <source>
        <dbReference type="ARBA" id="ARBA00023134"/>
    </source>
</evidence>
<gene>
    <name evidence="9" type="ORF">FEM33_10540</name>
</gene>
<evidence type="ECO:0000313" key="9">
    <source>
        <dbReference type="EMBL" id="KAA6439791.1"/>
    </source>
</evidence>
<dbReference type="Proteomes" id="UP000323994">
    <property type="component" value="Unassembled WGS sequence"/>
</dbReference>
<sequence>MMRKGLYGMVVCGGQSTRMGTDKSEIVYYKKPQREHVSDMLRIFCEKVFVSCNSNQAGRISNPDSLLIDLPEFSNIGPMAALLTANTVFPENDFLVLACDYPFIDAEDLDFFLQTINEKSFTAAFYNDKDSVYEPLIAWYSKESLQKIKNCFYNQQFSLQRFLKESNAQQFKPIHTDHLKSVDTPEDSFNAKRIISTENDFKVCL</sequence>
<accession>A0A5M8QWR5</accession>
<dbReference type="AlphaFoldDB" id="A0A5M8QWR5"/>
<comment type="caution">
    <text evidence="9">The sequence shown here is derived from an EMBL/GenBank/DDBJ whole genome shotgun (WGS) entry which is preliminary data.</text>
</comment>
<feature type="domain" description="MobA-like NTP transferase" evidence="8">
    <location>
        <begin position="8"/>
        <end position="166"/>
    </location>
</feature>
<name>A0A5M8QWR5_9BACT</name>
<reference evidence="9 10" key="1">
    <citation type="submission" date="2019-05" db="EMBL/GenBank/DDBJ databases">
        <authorList>
            <person name="Qu J.-H."/>
        </authorList>
    </citation>
    <scope>NUCLEOTIDE SEQUENCE [LARGE SCALE GENOMIC DNA]</scope>
    <source>
        <strain evidence="9 10">NS28</strain>
    </source>
</reference>
<keyword evidence="5" id="KW-0460">Magnesium</keyword>
<keyword evidence="3" id="KW-0479">Metal-binding</keyword>
<evidence type="ECO:0000256" key="3">
    <source>
        <dbReference type="ARBA" id="ARBA00022723"/>
    </source>
</evidence>
<protein>
    <submittedName>
        <fullName evidence="9">NTP transferase domain-containing protein</fullName>
    </submittedName>
</protein>
<keyword evidence="2 9" id="KW-0808">Transferase</keyword>
<dbReference type="PANTHER" id="PTHR19136:SF81">
    <property type="entry name" value="MOLYBDENUM COFACTOR GUANYLYLTRANSFERASE"/>
    <property type="match status" value="1"/>
</dbReference>
<dbReference type="RefSeq" id="WP_139012027.1">
    <property type="nucleotide sequence ID" value="NZ_VBSN01000031.1"/>
</dbReference>
<keyword evidence="1" id="KW-0963">Cytoplasm</keyword>
<dbReference type="InterPro" id="IPR013482">
    <property type="entry name" value="Molybde_CF_guanTrfase"/>
</dbReference>
<dbReference type="Pfam" id="PF12804">
    <property type="entry name" value="NTP_transf_3"/>
    <property type="match status" value="1"/>
</dbReference>
<evidence type="ECO:0000256" key="7">
    <source>
        <dbReference type="ARBA" id="ARBA00023150"/>
    </source>
</evidence>
<organism evidence="9 10">
    <name type="scientific">Dyadobacter flavalbus</name>
    <dbReference type="NCBI Taxonomy" id="2579942"/>
    <lineage>
        <taxon>Bacteria</taxon>
        <taxon>Pseudomonadati</taxon>
        <taxon>Bacteroidota</taxon>
        <taxon>Cytophagia</taxon>
        <taxon>Cytophagales</taxon>
        <taxon>Spirosomataceae</taxon>
        <taxon>Dyadobacter</taxon>
    </lineage>
</organism>
<dbReference type="CDD" id="cd02503">
    <property type="entry name" value="MobA"/>
    <property type="match status" value="1"/>
</dbReference>
<dbReference type="InterPro" id="IPR025877">
    <property type="entry name" value="MobA-like_NTP_Trfase"/>
</dbReference>